<evidence type="ECO:0000313" key="4">
    <source>
        <dbReference type="Proteomes" id="UP001629432"/>
    </source>
</evidence>
<comment type="caution">
    <text evidence="3">The sequence shown here is derived from an EMBL/GenBank/DDBJ whole genome shotgun (WGS) entry which is preliminary data.</text>
</comment>
<reference evidence="3 4" key="1">
    <citation type="journal article" date="2024" name="Chem. Sci.">
        <title>Discovery of megapolipeptins by genome mining of a Burkholderiales bacteria collection.</title>
        <authorList>
            <person name="Paulo B.S."/>
            <person name="Recchia M.J.J."/>
            <person name="Lee S."/>
            <person name="Fergusson C.H."/>
            <person name="Romanowski S.B."/>
            <person name="Hernandez A."/>
            <person name="Krull N."/>
            <person name="Liu D.Y."/>
            <person name="Cavanagh H."/>
            <person name="Bos A."/>
            <person name="Gray C.A."/>
            <person name="Murphy B.T."/>
            <person name="Linington R.G."/>
            <person name="Eustaquio A.S."/>
        </authorList>
    </citation>
    <scope>NUCLEOTIDE SEQUENCE [LARGE SCALE GENOMIC DNA]</scope>
    <source>
        <strain evidence="3 4">RL17-338-BIC-A</strain>
    </source>
</reference>
<proteinExistence type="predicted"/>
<dbReference type="RefSeq" id="WP_408224481.1">
    <property type="nucleotide sequence ID" value="NZ_JAQQCF010000004.1"/>
</dbReference>
<feature type="chain" id="PRO_5046049299" evidence="2">
    <location>
        <begin position="22"/>
        <end position="126"/>
    </location>
</feature>
<gene>
    <name evidence="3" type="ORF">PQQ63_07270</name>
</gene>
<sequence length="126" mass="13847">MNTSIKAFLLGMAIYPMMCSAQTSGCDAKRSSIEREIAYAQAHGNAKRIDGLETALAQMNANCTDAVLRSDAQRKVTAAERKLSERQHDLQEAKANGKSAKKIAERQRKVDEAHAELERVLVEASQ</sequence>
<evidence type="ECO:0000256" key="1">
    <source>
        <dbReference type="SAM" id="MobiDB-lite"/>
    </source>
</evidence>
<evidence type="ECO:0000256" key="2">
    <source>
        <dbReference type="SAM" id="SignalP"/>
    </source>
</evidence>
<feature type="signal peptide" evidence="2">
    <location>
        <begin position="1"/>
        <end position="21"/>
    </location>
</feature>
<dbReference type="InterPro" id="IPR009468">
    <property type="entry name" value="DUF1090"/>
</dbReference>
<feature type="region of interest" description="Disordered" evidence="1">
    <location>
        <begin position="82"/>
        <end position="109"/>
    </location>
</feature>
<dbReference type="Pfam" id="PF06476">
    <property type="entry name" value="DUF1090"/>
    <property type="match status" value="1"/>
</dbReference>
<dbReference type="EMBL" id="JAQQCF010000004">
    <property type="protein sequence ID" value="MFM0636490.1"/>
    <property type="molecule type" value="Genomic_DNA"/>
</dbReference>
<keyword evidence="4" id="KW-1185">Reference proteome</keyword>
<accession>A0ABW9DMC4</accession>
<name>A0ABW9DMC4_9BURK</name>
<protein>
    <submittedName>
        <fullName evidence="3">DUF1090 domain-containing protein</fullName>
    </submittedName>
</protein>
<dbReference type="Proteomes" id="UP001629432">
    <property type="component" value="Unassembled WGS sequence"/>
</dbReference>
<organism evidence="3 4">
    <name type="scientific">Paraburkholderia metrosideri</name>
    <dbReference type="NCBI Taxonomy" id="580937"/>
    <lineage>
        <taxon>Bacteria</taxon>
        <taxon>Pseudomonadati</taxon>
        <taxon>Pseudomonadota</taxon>
        <taxon>Betaproteobacteria</taxon>
        <taxon>Burkholderiales</taxon>
        <taxon>Burkholderiaceae</taxon>
        <taxon>Paraburkholderia</taxon>
    </lineage>
</organism>
<evidence type="ECO:0000313" key="3">
    <source>
        <dbReference type="EMBL" id="MFM0636490.1"/>
    </source>
</evidence>
<feature type="compositionally biased region" description="Basic and acidic residues" evidence="1">
    <location>
        <begin position="82"/>
        <end position="92"/>
    </location>
</feature>
<keyword evidence="2" id="KW-0732">Signal</keyword>